<dbReference type="InterPro" id="IPR029063">
    <property type="entry name" value="SAM-dependent_MTases_sf"/>
</dbReference>
<dbReference type="SUPFAM" id="SSF53335">
    <property type="entry name" value="S-adenosyl-L-methionine-dependent methyltransferases"/>
    <property type="match status" value="1"/>
</dbReference>
<dbReference type="AlphaFoldDB" id="A0A4Q1C4U9"/>
<keyword evidence="2" id="KW-1185">Reference proteome</keyword>
<dbReference type="EMBL" id="SDHX01000002">
    <property type="protein sequence ID" value="RXK53448.1"/>
    <property type="molecule type" value="Genomic_DNA"/>
</dbReference>
<protein>
    <recommendedName>
        <fullName evidence="3">FkbM family methyltransferase</fullName>
    </recommendedName>
</protein>
<comment type="caution">
    <text evidence="1">The sequence shown here is derived from an EMBL/GenBank/DDBJ whole genome shotgun (WGS) entry which is preliminary data.</text>
</comment>
<dbReference type="OrthoDB" id="923455at2"/>
<accession>A0A4Q1C4U9</accession>
<name>A0A4Q1C4U9_9BACT</name>
<evidence type="ECO:0000313" key="1">
    <source>
        <dbReference type="EMBL" id="RXK53448.1"/>
    </source>
</evidence>
<sequence length="339" mass="37610">MARWLGHAAINGHAVETEGGRVSLVDRILQEPELRATPPVLVDIGAAGGVAPVWRSIARHSIGVGFEPDARDTERLGRAHGAFGRWIYCEGLVAPTVEEGGRKNFNLTQSPHCSSLLTPRADRLQDWVFADFFTVEKVVAVPAVTLPAALAANGIDRVDWLKCDTQGLDLGIFLSLPPAWRQRLLAVDFEPGLIDAYEGEDKLAEVLAAMEREPFWLARLDVVGTVRGRRDLFARHLGPRWLPWVRRLAPTASAWGNLRYLRDFSRLADSLDRRAWLLGWVFATLLGQHGAALDLAEQGGARFGGDLFPEMARASVRHLRRSMLLGLPGWLWRRLTGRS</sequence>
<reference evidence="1 2" key="1">
    <citation type="submission" date="2019-01" db="EMBL/GenBank/DDBJ databases">
        <title>Lacunisphaera sp. strain TWA-58.</title>
        <authorList>
            <person name="Chen W.-M."/>
        </authorList>
    </citation>
    <scope>NUCLEOTIDE SEQUENCE [LARGE SCALE GENOMIC DNA]</scope>
    <source>
        <strain evidence="1 2">TWA-58</strain>
    </source>
</reference>
<dbReference type="Proteomes" id="UP000290218">
    <property type="component" value="Unassembled WGS sequence"/>
</dbReference>
<evidence type="ECO:0000313" key="2">
    <source>
        <dbReference type="Proteomes" id="UP000290218"/>
    </source>
</evidence>
<proteinExistence type="predicted"/>
<evidence type="ECO:0008006" key="3">
    <source>
        <dbReference type="Google" id="ProtNLM"/>
    </source>
</evidence>
<organism evidence="1 2">
    <name type="scientific">Oleiharenicola lentus</name>
    <dbReference type="NCBI Taxonomy" id="2508720"/>
    <lineage>
        <taxon>Bacteria</taxon>
        <taxon>Pseudomonadati</taxon>
        <taxon>Verrucomicrobiota</taxon>
        <taxon>Opitutia</taxon>
        <taxon>Opitutales</taxon>
        <taxon>Opitutaceae</taxon>
        <taxon>Oleiharenicola</taxon>
    </lineage>
</organism>
<gene>
    <name evidence="1" type="ORF">ESB00_17290</name>
</gene>